<evidence type="ECO:0008006" key="3">
    <source>
        <dbReference type="Google" id="ProtNLM"/>
    </source>
</evidence>
<name>A0A4V3ATR0_9BURK</name>
<evidence type="ECO:0000313" key="2">
    <source>
        <dbReference type="Proteomes" id="UP000294829"/>
    </source>
</evidence>
<dbReference type="OrthoDB" id="8757337at2"/>
<proteinExistence type="predicted"/>
<reference evidence="1 2" key="1">
    <citation type="submission" date="2019-03" db="EMBL/GenBank/DDBJ databases">
        <title>Sapientia aquatica gen. nov., sp. nov., isolated from a crater lake.</title>
        <authorList>
            <person name="Felfoldi T."/>
            <person name="Szabo A."/>
            <person name="Toth E."/>
            <person name="Schumann P."/>
            <person name="Keki Z."/>
            <person name="Marialigeti K."/>
            <person name="Mathe I."/>
        </authorList>
    </citation>
    <scope>NUCLEOTIDE SEQUENCE [LARGE SCALE GENOMIC DNA]</scope>
    <source>
        <strain evidence="1 2">SA-152</strain>
    </source>
</reference>
<comment type="caution">
    <text evidence="1">The sequence shown here is derived from an EMBL/GenBank/DDBJ whole genome shotgun (WGS) entry which is preliminary data.</text>
</comment>
<protein>
    <recommendedName>
        <fullName evidence="3">IS66 family insertion sequence element accessory protein TnpB</fullName>
    </recommendedName>
</protein>
<dbReference type="RefSeq" id="WP_133330972.1">
    <property type="nucleotide sequence ID" value="NZ_SMYL01000014.1"/>
</dbReference>
<dbReference type="Proteomes" id="UP000294829">
    <property type="component" value="Unassembled WGS sequence"/>
</dbReference>
<accession>A0A4V3ATR0</accession>
<dbReference type="AlphaFoldDB" id="A0A4V3ATR0"/>
<evidence type="ECO:0000313" key="1">
    <source>
        <dbReference type="EMBL" id="TDK61209.1"/>
    </source>
</evidence>
<gene>
    <name evidence="1" type="ORF">E2I14_17635</name>
</gene>
<sequence>MGQQASAISKEAIWRDHLTRYAASGKTIAAFCRDEAIAEGNFYAWRTRLRQDTANMAQKASTSAPKQVAPFIDLGPVKSRAVNHETARTSASAIAPGIDIRLDLGNGIVLTIARR</sequence>
<keyword evidence="2" id="KW-1185">Reference proteome</keyword>
<dbReference type="EMBL" id="SMYL01000014">
    <property type="protein sequence ID" value="TDK61209.1"/>
    <property type="molecule type" value="Genomic_DNA"/>
</dbReference>
<dbReference type="NCBIfam" id="NF047593">
    <property type="entry name" value="IS66_ISAeme5_TnpA"/>
    <property type="match status" value="1"/>
</dbReference>
<organism evidence="1 2">
    <name type="scientific">Sapientia aquatica</name>
    <dbReference type="NCBI Taxonomy" id="1549640"/>
    <lineage>
        <taxon>Bacteria</taxon>
        <taxon>Pseudomonadati</taxon>
        <taxon>Pseudomonadota</taxon>
        <taxon>Betaproteobacteria</taxon>
        <taxon>Burkholderiales</taxon>
        <taxon>Oxalobacteraceae</taxon>
        <taxon>Sapientia</taxon>
    </lineage>
</organism>